<dbReference type="PROSITE" id="PS50893">
    <property type="entry name" value="ABC_TRANSPORTER_2"/>
    <property type="match status" value="1"/>
</dbReference>
<evidence type="ECO:0000313" key="5">
    <source>
        <dbReference type="EMBL" id="KUG19510.1"/>
    </source>
</evidence>
<dbReference type="Pfam" id="PF00005">
    <property type="entry name" value="ABC_tran"/>
    <property type="match status" value="1"/>
</dbReference>
<dbReference type="InterPro" id="IPR027417">
    <property type="entry name" value="P-loop_NTPase"/>
</dbReference>
<evidence type="ECO:0000256" key="2">
    <source>
        <dbReference type="ARBA" id="ARBA00022741"/>
    </source>
</evidence>
<accession>A0A0W8FF23</accession>
<dbReference type="GO" id="GO:0016887">
    <property type="term" value="F:ATP hydrolysis activity"/>
    <property type="evidence" value="ECO:0007669"/>
    <property type="project" value="InterPro"/>
</dbReference>
<dbReference type="SMART" id="SM00382">
    <property type="entry name" value="AAA"/>
    <property type="match status" value="1"/>
</dbReference>
<dbReference type="PANTHER" id="PTHR42781">
    <property type="entry name" value="SPERMIDINE/PUTRESCINE IMPORT ATP-BINDING PROTEIN POTA"/>
    <property type="match status" value="1"/>
</dbReference>
<keyword evidence="1" id="KW-0813">Transport</keyword>
<proteinExistence type="predicted"/>
<dbReference type="AlphaFoldDB" id="A0A0W8FF23"/>
<gene>
    <name evidence="5" type="ORF">ASZ90_010761</name>
</gene>
<evidence type="ECO:0000256" key="3">
    <source>
        <dbReference type="ARBA" id="ARBA00022840"/>
    </source>
</evidence>
<dbReference type="InterPro" id="IPR003593">
    <property type="entry name" value="AAA+_ATPase"/>
</dbReference>
<dbReference type="PROSITE" id="PS00211">
    <property type="entry name" value="ABC_TRANSPORTER_1"/>
    <property type="match status" value="1"/>
</dbReference>
<evidence type="ECO:0000259" key="4">
    <source>
        <dbReference type="PROSITE" id="PS50893"/>
    </source>
</evidence>
<comment type="caution">
    <text evidence="5">The sequence shown here is derived from an EMBL/GenBank/DDBJ whole genome shotgun (WGS) entry which is preliminary data.</text>
</comment>
<organism evidence="5">
    <name type="scientific">hydrocarbon metagenome</name>
    <dbReference type="NCBI Taxonomy" id="938273"/>
    <lineage>
        <taxon>unclassified sequences</taxon>
        <taxon>metagenomes</taxon>
        <taxon>ecological metagenomes</taxon>
    </lineage>
</organism>
<dbReference type="PANTHER" id="PTHR42781:SF4">
    <property type="entry name" value="SPERMIDINE_PUTRESCINE IMPORT ATP-BINDING PROTEIN POTA"/>
    <property type="match status" value="1"/>
</dbReference>
<sequence length="230" mass="25543">MRDFPLEAEFAVDRGETLVLIGENGAGKSSLLFLLSGLMPPESGRIMLGERVIYDSSKGINVPAEERDIGFVFQHYALFPHLTVFENVAFGLRRRKIPPSEIRTRVEDSLALLSIESLDAVRADRLSGGQRQRVALARALAIAPALLLLDEPVSALDAGAQERMRSELRACIRRSDIPCIAVTHSFRDALSLGDRIGVMENGRIVQNGTPDELMRSDHEFLHRFFCGCRQ</sequence>
<dbReference type="InterPro" id="IPR003439">
    <property type="entry name" value="ABC_transporter-like_ATP-bd"/>
</dbReference>
<dbReference type="InterPro" id="IPR017871">
    <property type="entry name" value="ABC_transporter-like_CS"/>
</dbReference>
<feature type="domain" description="ABC transporter" evidence="4">
    <location>
        <begin position="1"/>
        <end position="226"/>
    </location>
</feature>
<reference evidence="5" key="1">
    <citation type="journal article" date="2015" name="Proc. Natl. Acad. Sci. U.S.A.">
        <title>Networks of energetic and metabolic interactions define dynamics in microbial communities.</title>
        <authorList>
            <person name="Embree M."/>
            <person name="Liu J.K."/>
            <person name="Al-Bassam M.M."/>
            <person name="Zengler K."/>
        </authorList>
    </citation>
    <scope>NUCLEOTIDE SEQUENCE</scope>
</reference>
<dbReference type="InterPro" id="IPR050093">
    <property type="entry name" value="ABC_SmlMolc_Importer"/>
</dbReference>
<keyword evidence="2" id="KW-0547">Nucleotide-binding</keyword>
<dbReference type="Gene3D" id="3.40.50.300">
    <property type="entry name" value="P-loop containing nucleotide triphosphate hydrolases"/>
    <property type="match status" value="1"/>
</dbReference>
<evidence type="ECO:0000256" key="1">
    <source>
        <dbReference type="ARBA" id="ARBA00022448"/>
    </source>
</evidence>
<dbReference type="EMBL" id="LNQE01001280">
    <property type="protein sequence ID" value="KUG19510.1"/>
    <property type="molecule type" value="Genomic_DNA"/>
</dbReference>
<name>A0A0W8FF23_9ZZZZ</name>
<dbReference type="GO" id="GO:0005524">
    <property type="term" value="F:ATP binding"/>
    <property type="evidence" value="ECO:0007669"/>
    <property type="project" value="UniProtKB-KW"/>
</dbReference>
<protein>
    <submittedName>
        <fullName evidence="5">Molybdenum transport atp-binding protein modc</fullName>
    </submittedName>
</protein>
<dbReference type="SUPFAM" id="SSF52540">
    <property type="entry name" value="P-loop containing nucleoside triphosphate hydrolases"/>
    <property type="match status" value="1"/>
</dbReference>
<keyword evidence="3 5" id="KW-0067">ATP-binding</keyword>